<keyword evidence="2" id="KW-1185">Reference proteome</keyword>
<evidence type="ECO:0000313" key="2">
    <source>
        <dbReference type="Proteomes" id="UP000294832"/>
    </source>
</evidence>
<organism evidence="1 2">
    <name type="scientific">Shewanella fodinae</name>
    <dbReference type="NCBI Taxonomy" id="552357"/>
    <lineage>
        <taxon>Bacteria</taxon>
        <taxon>Pseudomonadati</taxon>
        <taxon>Pseudomonadota</taxon>
        <taxon>Gammaproteobacteria</taxon>
        <taxon>Alteromonadales</taxon>
        <taxon>Shewanellaceae</taxon>
        <taxon>Shewanella</taxon>
    </lineage>
</organism>
<dbReference type="RefSeq" id="WP_133038560.1">
    <property type="nucleotide sequence ID" value="NZ_BMXW01000007.1"/>
</dbReference>
<protein>
    <submittedName>
        <fullName evidence="1">Uncharacterized protein</fullName>
    </submittedName>
</protein>
<evidence type="ECO:0000313" key="1">
    <source>
        <dbReference type="EMBL" id="TCN85806.1"/>
    </source>
</evidence>
<accession>A0A4R2FFD6</accession>
<gene>
    <name evidence="1" type="ORF">EDC91_10844</name>
</gene>
<reference evidence="1 2" key="1">
    <citation type="submission" date="2019-03" db="EMBL/GenBank/DDBJ databases">
        <title>Freshwater and sediment microbial communities from various areas in North America, analyzing microbe dynamics in response to fracking.</title>
        <authorList>
            <person name="Lamendella R."/>
        </authorList>
    </citation>
    <scope>NUCLEOTIDE SEQUENCE [LARGE SCALE GENOMIC DNA]</scope>
    <source>
        <strain evidence="1 2">74A</strain>
    </source>
</reference>
<dbReference type="Proteomes" id="UP000294832">
    <property type="component" value="Unassembled WGS sequence"/>
</dbReference>
<dbReference type="AlphaFoldDB" id="A0A4R2FFD6"/>
<sequence length="71" mass="8204">MLLFTFIAKATAMLNIVLSAGHKQPRDRFYVSNIKILDQIKQALWKKCQKYGERKKTGTDLGAYFFTIFSV</sequence>
<proteinExistence type="predicted"/>
<comment type="caution">
    <text evidence="1">The sequence shown here is derived from an EMBL/GenBank/DDBJ whole genome shotgun (WGS) entry which is preliminary data.</text>
</comment>
<name>A0A4R2FFD6_9GAMM</name>
<dbReference type="EMBL" id="SLWF01000008">
    <property type="protein sequence ID" value="TCN85806.1"/>
    <property type="molecule type" value="Genomic_DNA"/>
</dbReference>